<keyword evidence="1" id="KW-0217">Developmental protein</keyword>
<dbReference type="InterPro" id="IPR001827">
    <property type="entry name" value="Homeobox_Antennapedia_CS"/>
</dbReference>
<dbReference type="PROSITE" id="PS00032">
    <property type="entry name" value="ANTENNAPEDIA"/>
    <property type="match status" value="1"/>
</dbReference>
<dbReference type="Pfam" id="PF09481">
    <property type="entry name" value="CRISPR_Cse1"/>
    <property type="match status" value="1"/>
</dbReference>
<evidence type="ECO:0000313" key="3">
    <source>
        <dbReference type="Proteomes" id="UP000427842"/>
    </source>
</evidence>
<keyword evidence="3" id="KW-1185">Reference proteome</keyword>
<dbReference type="Proteomes" id="UP000427842">
    <property type="component" value="Unassembled WGS sequence"/>
</dbReference>
<dbReference type="InterPro" id="IPR013381">
    <property type="entry name" value="CRISPR-assoc_prot_Cse1"/>
</dbReference>
<dbReference type="EMBL" id="QYAZ01000001">
    <property type="protein sequence ID" value="KAB8124926.1"/>
    <property type="molecule type" value="Genomic_DNA"/>
</dbReference>
<dbReference type="RefSeq" id="WP_153471246.1">
    <property type="nucleotide sequence ID" value="NZ_QYAZ01000001.1"/>
</dbReference>
<evidence type="ECO:0000313" key="2">
    <source>
        <dbReference type="EMBL" id="KAB8124926.1"/>
    </source>
</evidence>
<sequence length="547" mass="58993">MTQPLNLISDPWLPVRHRSGARSLIRPAQIVVGLENDPIIDLDWPRADFRIASLEFLIGLLATACPPADHRAWGQRWRQPPTVAALDAAFAPLVPAFWLDGPGPRFMQDHEDLQSGSEPVERLLIDAPGESTIKRNADLFVHRAQVGRLGRGAAAMALFTLQSWAPSGGAGNMTGLRGGGPLTTLVLPEEGAGLWAVAWANVPCGSAADPAAMPRIFPWMAPTIASGNKGVVREGVNAHALQCWWGMPRRIRLDFAPAQGAPCDLTGRVDGVLVTSWRQRPYGPKYAGWIGQPYGGAVIHPLTPRYRQKATTEWLAVHPQPGGIGYRHWTGVVVSSTDTNRLPASCVADWRNARAVEIGLLDTARLLAAGFDMDNMKARGFVESEMPLPGTQGADMRDALDDLARDCVGAAVLVADILRGCVRDALAGKGTVSVDVTLLANVRERFWLDTETGFFNTLRSGSREGSDDMALKRAWLGMLGQAARRQFDATVKLEPDTDPARAQACAWARTRLFTAVAGTSKEGVGLLNMLALPVPVKTKTKTARKGA</sequence>
<protein>
    <submittedName>
        <fullName evidence="2">Type I-E CRISPR-associated protein Cse1/CasA</fullName>
    </submittedName>
</protein>
<gene>
    <name evidence="2" type="primary">casA</name>
    <name evidence="2" type="ORF">D3W54_12785</name>
</gene>
<name>A0ABQ6VXK2_9PROT</name>
<accession>A0ABQ6VXK2</accession>
<reference evidence="2 3" key="1">
    <citation type="submission" date="2018-09" db="EMBL/GenBank/DDBJ databases">
        <title>Genome sequence and characterization of the bcs clusters for the production of nanocellulose from the low pH resistant strain Komagataeibacter medellinensis ID13488.</title>
        <authorList>
            <person name="Hernandez-Arriaga A.M."/>
            <person name="Del Cerro C."/>
            <person name="Urbina L."/>
            <person name="Eceiza A."/>
            <person name="Retegi A."/>
            <person name="Prieto M.A."/>
        </authorList>
    </citation>
    <scope>NUCLEOTIDE SEQUENCE [LARGE SCALE GENOMIC DNA]</scope>
    <source>
        <strain evidence="2 3">ID13488</strain>
    </source>
</reference>
<evidence type="ECO:0000256" key="1">
    <source>
        <dbReference type="ARBA" id="ARBA00022473"/>
    </source>
</evidence>
<proteinExistence type="predicted"/>
<dbReference type="NCBIfam" id="TIGR02547">
    <property type="entry name" value="casA_cse1"/>
    <property type="match status" value="1"/>
</dbReference>
<organism evidence="2 3">
    <name type="scientific">Komagataeibacter medellinensis</name>
    <dbReference type="NCBI Taxonomy" id="1177712"/>
    <lineage>
        <taxon>Bacteria</taxon>
        <taxon>Pseudomonadati</taxon>
        <taxon>Pseudomonadota</taxon>
        <taxon>Alphaproteobacteria</taxon>
        <taxon>Acetobacterales</taxon>
        <taxon>Acetobacteraceae</taxon>
        <taxon>Komagataeibacter</taxon>
    </lineage>
</organism>
<comment type="caution">
    <text evidence="2">The sequence shown here is derived from an EMBL/GenBank/DDBJ whole genome shotgun (WGS) entry which is preliminary data.</text>
</comment>
<dbReference type="CDD" id="cd09729">
    <property type="entry name" value="Cse1_I-E"/>
    <property type="match status" value="1"/>
</dbReference>